<dbReference type="Proteomes" id="UP001428341">
    <property type="component" value="Unassembled WGS sequence"/>
</dbReference>
<feature type="compositionally biased region" description="Basic and acidic residues" evidence="1">
    <location>
        <begin position="88"/>
        <end position="97"/>
    </location>
</feature>
<organism evidence="2 3">
    <name type="scientific">Citrus x changshan-huyou</name>
    <dbReference type="NCBI Taxonomy" id="2935761"/>
    <lineage>
        <taxon>Eukaryota</taxon>
        <taxon>Viridiplantae</taxon>
        <taxon>Streptophyta</taxon>
        <taxon>Embryophyta</taxon>
        <taxon>Tracheophyta</taxon>
        <taxon>Spermatophyta</taxon>
        <taxon>Magnoliopsida</taxon>
        <taxon>eudicotyledons</taxon>
        <taxon>Gunneridae</taxon>
        <taxon>Pentapetalae</taxon>
        <taxon>rosids</taxon>
        <taxon>malvids</taxon>
        <taxon>Sapindales</taxon>
        <taxon>Rutaceae</taxon>
        <taxon>Aurantioideae</taxon>
        <taxon>Citrus</taxon>
    </lineage>
</organism>
<comment type="caution">
    <text evidence="2">The sequence shown here is derived from an EMBL/GenBank/DDBJ whole genome shotgun (WGS) entry which is preliminary data.</text>
</comment>
<dbReference type="EMBL" id="JBCGBO010000006">
    <property type="protein sequence ID" value="KAK9194730.1"/>
    <property type="molecule type" value="Genomic_DNA"/>
</dbReference>
<evidence type="ECO:0000313" key="2">
    <source>
        <dbReference type="EMBL" id="KAK9194730.1"/>
    </source>
</evidence>
<sequence length="97" mass="9834">MAVYGGSGSCLITEDHKKTTEAEASMTCMGTSFSSSKVDEATVGQSFEESLNGEANYRALLAAGVDGEEVDDSVGNFGGGGGGVSPLFREKLGLSTA</sequence>
<name>A0AAP0QIV1_9ROSI</name>
<protein>
    <submittedName>
        <fullName evidence="2">Uncharacterized protein</fullName>
    </submittedName>
</protein>
<feature type="region of interest" description="Disordered" evidence="1">
    <location>
        <begin position="74"/>
        <end position="97"/>
    </location>
</feature>
<evidence type="ECO:0000313" key="3">
    <source>
        <dbReference type="Proteomes" id="UP001428341"/>
    </source>
</evidence>
<reference evidence="2 3" key="1">
    <citation type="submission" date="2024-05" db="EMBL/GenBank/DDBJ databases">
        <title>Haplotype-resolved chromosome-level genome assembly of Huyou (Citrus changshanensis).</title>
        <authorList>
            <person name="Miao C."/>
            <person name="Chen W."/>
            <person name="Wu Y."/>
            <person name="Wang L."/>
            <person name="Zhao S."/>
            <person name="Grierson D."/>
            <person name="Xu C."/>
            <person name="Chen K."/>
        </authorList>
    </citation>
    <scope>NUCLEOTIDE SEQUENCE [LARGE SCALE GENOMIC DNA]</scope>
    <source>
        <strain evidence="2">01-14</strain>
        <tissue evidence="2">Leaf</tissue>
    </source>
</reference>
<gene>
    <name evidence="2" type="ORF">WN944_005437</name>
</gene>
<proteinExistence type="predicted"/>
<dbReference type="AlphaFoldDB" id="A0AAP0QIV1"/>
<evidence type="ECO:0000256" key="1">
    <source>
        <dbReference type="SAM" id="MobiDB-lite"/>
    </source>
</evidence>
<keyword evidence="3" id="KW-1185">Reference proteome</keyword>
<accession>A0AAP0QIV1</accession>